<keyword evidence="8 12" id="KW-1133">Transmembrane helix</keyword>
<sequence>MGAKDNIFRYADRVDMLLMLLGTLGSVGDGLQNPLTMFILSDVINDYGRGSKNSLTDDVVDKHACRLLYAAMGVGLSAFVEGLCWARTAERQTSRMRMEFLKSVLRQDVGFFDTQIAGSSTAYNQVLTLISSDANSIQVALCEKLPDFLAYMSTLVFCHIFAFTLSWRLTLAAIPLSVMFIALGLVFGNILRGLVMKTIDSYGVAGAIAEQAISSIRTVYSCVGERQTLERFSRALKRTLEVGIKEGLAKGLLLGSVGIIYISWGFQAWVGTYLECLSALPNLARITEATAAASRISKTIDRVPTIDSDDQKGKALTYVRGEIEFKDIYFSYPSRPDTLILQDFSLKVPTGNRVGLVGGSGSGKSTVIALLERFYDPIDGEILLDGHKIRRLPLKWMRSQLGLVNQEPVLFATSIKQNILFGKEGASIDSVIDAAKAANAHDFILRYQMDTKLMFVQKPIADVGPFGFQLSRGQKQRIAIARALLRDPKVLLLDEVTSALDAQSERVLQDAVDRASKGRTTIIIAHQLSTIRTANLIVVLQAGRVVESGSHNELMQMNGGQGGEYFKMVQLQQVALQKEASSSSSSPSSPAEGRTHHKRSIPPSPVRMRSTSHGTPISHSFSQALPMGTPYSYSIQCVPHDDPDEEYLGNPPPSQWRLLKMNAPEWDNAVLGCLGALGSGAVQPMNAYCMGLLISAYFLPESEMKSKSGVLSFVFLGIGAFSFFTNILQHYHFAIMGERLTKRVRENLLEKLMTFEIGWFDLDENRSAAICSRLAIEANMVRSLVGDRMSMLVQAIFGSTLAYILGLVLTWRLSLVIIVMEPLVIGSFYSRSVLMKSMTEKVLKAQKEGSQIARESIINHRIITAFSSQKKILGLFGATAGGPRKASVQQSWVSGFGLFCSQFFNTASTALIFWYGGRLLTRGLIEPIHLFQAFFILLFTTCIIAEAASMAHHLSKGSCVIQSILAVLDRRSKIDPDSNRGLNIKRRMMGRVEFQNVFFAYPARPDQMILKGLNLRIDAGRTVALVGQSGSGKSSIIRLIERFYDPLKGSIYIDEQDIKNFSLRMLRSHIALVSQEPTLFAGTIRENIIYGKDNATESEIRKAAVLANAHEFISGMEDGFDTYCGERGAQLSGGQKQRIALARAILKSPSILLLDEATSELDSVSKNLVQEAVEKMMVGRTCVVVAHRLSTIQKADTIKVGPFGFQLSRGQKQRIAIARALLRDPKVLLLDEVTSALDAQSERVLQDAVDRASKGRTTIIIAHQLSTIRTANLIVVLQAGRVVESGSHNELMLMNGGQGGEYFKMVQLQQVALQKEASSSSSSPSSPAEGRTHHKTSIPPSPVRMRSTSHGTPISHSFSQALPMGTPYSYSIQCVPHDDPDEEYLGNPPPSQWRLLKMNAPEWDNAVLGFLGALGSGAVQPMNAYCMGLLISAYFLPESEMKSKSGVLSFVFLGIGAFSFFTNILQHYHFAIMGERLTKRVRENLLEKLMTFEIGWFDLDENRSAAICSRLAIEANMVRSLVGDRMSMLVQAIFGSTLAYILGLVLTWRLSLVIIVMEPLVIGSFYSRSVLMKSMTEKVLKAQKEGSQIAREAIINHRIITAFSSQKKILGLFGATAGGPRKASVQQSWVSGFGLFCSQFFNTASTALIFWYGGRLLTRGLIEPTHLFQAFFILLFTTCTIAEAASMAHHLSKGSSVIQSILAVLDRRSKIDPDSNRGLNIKRRVMGRVEFQNVFFAYPARPDQMILKGLNLRIDAGRTVALVGQSGSGKSTIIRLIERFYDPLKGSIYIDEQDIKNFSLRMLRSHIALVSQEPTLFAGTIRENIIYGKDNATESEIRKAAVLANAHEFISGMEDGFDTYCGERGAQLSGGQKQRIGLARAILKSPSILLLDEATSELDSVSKNLVQEAVEKMMVGRTCVVVAHRLSTIQKADTIKVIKNGKVVEQGSHNDLISFGQGGAYYSLMKLQGGNSSYPLKY</sequence>
<dbReference type="GO" id="GO:0140359">
    <property type="term" value="F:ABC-type transporter activity"/>
    <property type="evidence" value="ECO:0007669"/>
    <property type="project" value="InterPro"/>
</dbReference>
<feature type="domain" description="ABC transporter" evidence="13">
    <location>
        <begin position="323"/>
        <end position="567"/>
    </location>
</feature>
<keyword evidence="6" id="KW-0547">Nucleotide-binding</keyword>
<feature type="compositionally biased region" description="Low complexity" evidence="11">
    <location>
        <begin position="581"/>
        <end position="590"/>
    </location>
</feature>
<feature type="compositionally biased region" description="Low complexity" evidence="11">
    <location>
        <begin position="1318"/>
        <end position="1327"/>
    </location>
</feature>
<dbReference type="PANTHER" id="PTHR45136">
    <property type="entry name" value="ABC TRANSPORTER DOMAIN-CONTAINING PROTEIN"/>
    <property type="match status" value="1"/>
</dbReference>
<dbReference type="NCBIfam" id="NF010167">
    <property type="entry name" value="PRK13648.1"/>
    <property type="match status" value="4"/>
</dbReference>
<dbReference type="CDD" id="cd18578">
    <property type="entry name" value="ABC_6TM_Pgp_ABCB1_D2_like"/>
    <property type="match status" value="2"/>
</dbReference>
<dbReference type="InterPro" id="IPR003593">
    <property type="entry name" value="AAA+_ATPase"/>
</dbReference>
<feature type="domain" description="ABC transmembrane type-1" evidence="14">
    <location>
        <begin position="1407"/>
        <end position="1693"/>
    </location>
</feature>
<evidence type="ECO:0000256" key="10">
    <source>
        <dbReference type="ARBA" id="ARBA00023180"/>
    </source>
</evidence>
<keyword evidence="10" id="KW-0325">Glycoprotein</keyword>
<dbReference type="Proteomes" id="UP000516437">
    <property type="component" value="Chromosome 4"/>
</dbReference>
<dbReference type="PANTHER" id="PTHR45136:SF2">
    <property type="entry name" value="ABC TRANSPORTER DOMAIN-CONTAINING PROTEIN"/>
    <property type="match status" value="1"/>
</dbReference>
<dbReference type="PROSITE" id="PS00211">
    <property type="entry name" value="ABC_TRANSPORTER_1"/>
    <property type="match status" value="2"/>
</dbReference>
<feature type="transmembrane region" description="Helical" evidence="12">
    <location>
        <begin position="710"/>
        <end position="733"/>
    </location>
</feature>
<keyword evidence="16" id="KW-1185">Reference proteome</keyword>
<evidence type="ECO:0000313" key="15">
    <source>
        <dbReference type="EMBL" id="KAB1215332.1"/>
    </source>
</evidence>
<dbReference type="Pfam" id="PF00005">
    <property type="entry name" value="ABC_tran"/>
    <property type="match status" value="4"/>
</dbReference>
<dbReference type="SUPFAM" id="SSF52540">
    <property type="entry name" value="P-loop containing nucleoside triphosphate hydrolases"/>
    <property type="match status" value="4"/>
</dbReference>
<comment type="subcellular location">
    <subcellularLocation>
        <location evidence="1">Membrane</location>
        <topology evidence="1">Multi-pass membrane protein</topology>
    </subcellularLocation>
</comment>
<feature type="region of interest" description="Disordered" evidence="11">
    <location>
        <begin position="577"/>
        <end position="619"/>
    </location>
</feature>
<evidence type="ECO:0000256" key="3">
    <source>
        <dbReference type="ARBA" id="ARBA00022448"/>
    </source>
</evidence>
<dbReference type="CDD" id="cd18577">
    <property type="entry name" value="ABC_6TM_Pgp_ABCB1_D1_like"/>
    <property type="match status" value="1"/>
</dbReference>
<feature type="transmembrane region" description="Helical" evidence="12">
    <location>
        <begin position="1629"/>
        <end position="1654"/>
    </location>
</feature>
<protein>
    <submittedName>
        <fullName evidence="15">ABC transporter B family member 15</fullName>
    </submittedName>
</protein>
<feature type="transmembrane region" description="Helical" evidence="12">
    <location>
        <begin position="928"/>
        <end position="948"/>
    </location>
</feature>
<dbReference type="InterPro" id="IPR036640">
    <property type="entry name" value="ABC1_TM_sf"/>
</dbReference>
<evidence type="ECO:0000259" key="13">
    <source>
        <dbReference type="PROSITE" id="PS50893"/>
    </source>
</evidence>
<evidence type="ECO:0000256" key="7">
    <source>
        <dbReference type="ARBA" id="ARBA00022840"/>
    </source>
</evidence>
<comment type="caution">
    <text evidence="15">The sequence shown here is derived from an EMBL/GenBank/DDBJ whole genome shotgun (WGS) entry which is preliminary data.</text>
</comment>
<evidence type="ECO:0000256" key="11">
    <source>
        <dbReference type="SAM" id="MobiDB-lite"/>
    </source>
</evidence>
<evidence type="ECO:0000256" key="9">
    <source>
        <dbReference type="ARBA" id="ARBA00023136"/>
    </source>
</evidence>
<feature type="transmembrane region" description="Helical" evidence="12">
    <location>
        <begin position="892"/>
        <end position="916"/>
    </location>
</feature>
<evidence type="ECO:0000313" key="16">
    <source>
        <dbReference type="Proteomes" id="UP000516437"/>
    </source>
</evidence>
<dbReference type="Gene3D" id="3.40.50.300">
    <property type="entry name" value="P-loop containing nucleotide triphosphate hydrolases"/>
    <property type="match status" value="4"/>
</dbReference>
<keyword evidence="9 12" id="KW-0472">Membrane</keyword>
<evidence type="ECO:0000256" key="8">
    <source>
        <dbReference type="ARBA" id="ARBA00022989"/>
    </source>
</evidence>
<feature type="transmembrane region" description="Helical" evidence="12">
    <location>
        <begin position="1447"/>
        <end position="1470"/>
    </location>
</feature>
<feature type="domain" description="ABC transporter" evidence="13">
    <location>
        <begin position="992"/>
        <end position="1304"/>
    </location>
</feature>
<reference evidence="15 16" key="1">
    <citation type="journal article" date="2019" name="Plant Biotechnol. J.">
        <title>The red bayberry genome and genetic basis of sex determination.</title>
        <authorList>
            <person name="Jia H.M."/>
            <person name="Jia H.J."/>
            <person name="Cai Q.L."/>
            <person name="Wang Y."/>
            <person name="Zhao H.B."/>
            <person name="Yang W.F."/>
            <person name="Wang G.Y."/>
            <person name="Li Y.H."/>
            <person name="Zhan D.L."/>
            <person name="Shen Y.T."/>
            <person name="Niu Q.F."/>
            <person name="Chang L."/>
            <person name="Qiu J."/>
            <person name="Zhao L."/>
            <person name="Xie H.B."/>
            <person name="Fu W.Y."/>
            <person name="Jin J."/>
            <person name="Li X.W."/>
            <person name="Jiao Y."/>
            <person name="Zhou C.C."/>
            <person name="Tu T."/>
            <person name="Chai C.Y."/>
            <person name="Gao J.L."/>
            <person name="Fan L.J."/>
            <person name="van de Weg E."/>
            <person name="Wang J.Y."/>
            <person name="Gao Z.S."/>
        </authorList>
    </citation>
    <scope>NUCLEOTIDE SEQUENCE [LARGE SCALE GENOMIC DNA]</scope>
    <source>
        <tissue evidence="15">Leaves</tissue>
    </source>
</reference>
<feature type="transmembrane region" description="Helical" evidence="12">
    <location>
        <begin position="67"/>
        <end position="88"/>
    </location>
</feature>
<feature type="domain" description="ABC transporter" evidence="13">
    <location>
        <begin position="1729"/>
        <end position="1965"/>
    </location>
</feature>
<dbReference type="InterPro" id="IPR003439">
    <property type="entry name" value="ABC_transporter-like_ATP-bd"/>
</dbReference>
<keyword evidence="5" id="KW-0677">Repeat</keyword>
<evidence type="ECO:0000256" key="2">
    <source>
        <dbReference type="ARBA" id="ARBA00007577"/>
    </source>
</evidence>
<feature type="transmembrane region" description="Helical" evidence="12">
    <location>
        <begin position="173"/>
        <end position="191"/>
    </location>
</feature>
<feature type="compositionally biased region" description="Polar residues" evidence="11">
    <location>
        <begin position="1346"/>
        <end position="1356"/>
    </location>
</feature>
<dbReference type="InterPro" id="IPR017871">
    <property type="entry name" value="ABC_transporter-like_CS"/>
</dbReference>
<feature type="transmembrane region" description="Helical" evidence="12">
    <location>
        <begin position="789"/>
        <end position="809"/>
    </location>
</feature>
<dbReference type="GO" id="GO:0016020">
    <property type="term" value="C:membrane"/>
    <property type="evidence" value="ECO:0007669"/>
    <property type="project" value="UniProtKB-SubCell"/>
</dbReference>
<dbReference type="EMBL" id="RXIC02000022">
    <property type="protein sequence ID" value="KAB1215332.1"/>
    <property type="molecule type" value="Genomic_DNA"/>
</dbReference>
<dbReference type="FunFam" id="3.40.50.300:FF:000251">
    <property type="entry name" value="ABC transporter B family member 19"/>
    <property type="match status" value="1"/>
</dbReference>
<dbReference type="FunFam" id="3.40.50.300:FF:000205">
    <property type="entry name" value="ABC transporter B family member 4"/>
    <property type="match status" value="1"/>
</dbReference>
<evidence type="ECO:0000256" key="1">
    <source>
        <dbReference type="ARBA" id="ARBA00004141"/>
    </source>
</evidence>
<feature type="domain" description="ABC transmembrane type-1" evidence="14">
    <location>
        <begin position="20"/>
        <end position="274"/>
    </location>
</feature>
<feature type="domain" description="ABC transmembrane type-1" evidence="14">
    <location>
        <begin position="670"/>
        <end position="956"/>
    </location>
</feature>
<keyword evidence="3" id="KW-0813">Transport</keyword>
<accession>A0A6A1VQW3</accession>
<dbReference type="CDD" id="cd03249">
    <property type="entry name" value="ABC_MTABC3_MDL1_MDL2"/>
    <property type="match status" value="2"/>
</dbReference>
<dbReference type="InterPro" id="IPR011527">
    <property type="entry name" value="ABC1_TM_dom"/>
</dbReference>
<dbReference type="InterPro" id="IPR027417">
    <property type="entry name" value="P-loop_NTPase"/>
</dbReference>
<dbReference type="SMART" id="SM00382">
    <property type="entry name" value="AAA"/>
    <property type="match status" value="3"/>
</dbReference>
<keyword evidence="7" id="KW-0067">ATP-binding</keyword>
<keyword evidence="4 12" id="KW-0812">Transmembrane</keyword>
<feature type="transmembrane region" description="Helical" evidence="12">
    <location>
        <begin position="815"/>
        <end position="834"/>
    </location>
</feature>
<proteinExistence type="inferred from homology"/>
<feature type="transmembrane region" description="Helical" evidence="12">
    <location>
        <begin position="148"/>
        <end position="167"/>
    </location>
</feature>
<dbReference type="SUPFAM" id="SSF90123">
    <property type="entry name" value="ABC transporter transmembrane region"/>
    <property type="match status" value="3"/>
</dbReference>
<dbReference type="PROSITE" id="PS50893">
    <property type="entry name" value="ABC_TRANSPORTER_2"/>
    <property type="match status" value="3"/>
</dbReference>
<dbReference type="OrthoDB" id="6500128at2759"/>
<gene>
    <name evidence="15" type="ORF">CJ030_MR4G026736</name>
</gene>
<dbReference type="FunFam" id="3.40.50.300:FF:000240">
    <property type="entry name" value="ABC transporter B family member 20"/>
    <property type="match status" value="1"/>
</dbReference>
<organism evidence="15 16">
    <name type="scientific">Morella rubra</name>
    <name type="common">Chinese bayberry</name>
    <dbReference type="NCBI Taxonomy" id="262757"/>
    <lineage>
        <taxon>Eukaryota</taxon>
        <taxon>Viridiplantae</taxon>
        <taxon>Streptophyta</taxon>
        <taxon>Embryophyta</taxon>
        <taxon>Tracheophyta</taxon>
        <taxon>Spermatophyta</taxon>
        <taxon>Magnoliopsida</taxon>
        <taxon>eudicotyledons</taxon>
        <taxon>Gunneridae</taxon>
        <taxon>Pentapetalae</taxon>
        <taxon>rosids</taxon>
        <taxon>fabids</taxon>
        <taxon>Fagales</taxon>
        <taxon>Myricaceae</taxon>
        <taxon>Morella</taxon>
    </lineage>
</organism>
<name>A0A6A1VQW3_9ROSI</name>
<feature type="transmembrane region" description="Helical" evidence="12">
    <location>
        <begin position="1526"/>
        <end position="1546"/>
    </location>
</feature>
<dbReference type="GO" id="GO:0016887">
    <property type="term" value="F:ATP hydrolysis activity"/>
    <property type="evidence" value="ECO:0007669"/>
    <property type="project" value="InterPro"/>
</dbReference>
<evidence type="ECO:0000256" key="5">
    <source>
        <dbReference type="ARBA" id="ARBA00022737"/>
    </source>
</evidence>
<dbReference type="PROSITE" id="PS50929">
    <property type="entry name" value="ABC_TM1F"/>
    <property type="match status" value="3"/>
</dbReference>
<feature type="region of interest" description="Disordered" evidence="11">
    <location>
        <begin position="1314"/>
        <end position="1356"/>
    </location>
</feature>
<evidence type="ECO:0000256" key="6">
    <source>
        <dbReference type="ARBA" id="ARBA00022741"/>
    </source>
</evidence>
<feature type="compositionally biased region" description="Polar residues" evidence="11">
    <location>
        <begin position="609"/>
        <end position="619"/>
    </location>
</feature>
<evidence type="ECO:0000259" key="14">
    <source>
        <dbReference type="PROSITE" id="PS50929"/>
    </source>
</evidence>
<dbReference type="Gene3D" id="1.20.1560.10">
    <property type="entry name" value="ABC transporter type 1, transmembrane domain"/>
    <property type="match status" value="3"/>
</dbReference>
<comment type="similarity">
    <text evidence="2">Belongs to the ABC transporter superfamily. ABCB family. Multidrug resistance exporter (TC 3.A.1.201) subfamily.</text>
</comment>
<evidence type="ECO:0000256" key="12">
    <source>
        <dbReference type="SAM" id="Phobius"/>
    </source>
</evidence>
<dbReference type="GO" id="GO:0005524">
    <property type="term" value="F:ATP binding"/>
    <property type="evidence" value="ECO:0007669"/>
    <property type="project" value="UniProtKB-KW"/>
</dbReference>
<feature type="transmembrane region" description="Helical" evidence="12">
    <location>
        <begin position="1407"/>
        <end position="1435"/>
    </location>
</feature>
<feature type="transmembrane region" description="Helical" evidence="12">
    <location>
        <begin position="1552"/>
        <end position="1571"/>
    </location>
</feature>
<dbReference type="Pfam" id="PF00664">
    <property type="entry name" value="ABC_membrane"/>
    <property type="match status" value="3"/>
</dbReference>
<evidence type="ECO:0000256" key="4">
    <source>
        <dbReference type="ARBA" id="ARBA00022692"/>
    </source>
</evidence>